<dbReference type="GeneID" id="300654564"/>
<dbReference type="Pfam" id="PF01522">
    <property type="entry name" value="Polysacc_deac_1"/>
    <property type="match status" value="1"/>
</dbReference>
<dbReference type="InterPro" id="IPR051398">
    <property type="entry name" value="Polysacch_Deacetylase"/>
</dbReference>
<dbReference type="GO" id="GO:0016810">
    <property type="term" value="F:hydrolase activity, acting on carbon-nitrogen (but not peptide) bonds"/>
    <property type="evidence" value="ECO:0007669"/>
    <property type="project" value="InterPro"/>
</dbReference>
<feature type="domain" description="NodB homology" evidence="6">
    <location>
        <begin position="93"/>
        <end position="279"/>
    </location>
</feature>
<accession>A0A845QCG5</accession>
<proteinExistence type="inferred from homology"/>
<gene>
    <name evidence="7" type="ORF">GTQ45_08950</name>
</gene>
<comment type="caution">
    <text evidence="7">The sequence shown here is derived from an EMBL/GenBank/DDBJ whole genome shotgun (WGS) entry which is preliminary data.</text>
</comment>
<dbReference type="RefSeq" id="WP_160587742.1">
    <property type="nucleotide sequence ID" value="NZ_BMHN01000001.1"/>
</dbReference>
<evidence type="ECO:0000256" key="4">
    <source>
        <dbReference type="ARBA" id="ARBA00022729"/>
    </source>
</evidence>
<organism evidence="7 8">
    <name type="scientific">Pyruvatibacter mobilis</name>
    <dbReference type="NCBI Taxonomy" id="1712261"/>
    <lineage>
        <taxon>Bacteria</taxon>
        <taxon>Pseudomonadati</taxon>
        <taxon>Pseudomonadota</taxon>
        <taxon>Alphaproteobacteria</taxon>
        <taxon>Hyphomicrobiales</taxon>
        <taxon>Parvibaculaceae</taxon>
        <taxon>Pyruvatibacter</taxon>
    </lineage>
</organism>
<dbReference type="InterPro" id="IPR002509">
    <property type="entry name" value="NODB_dom"/>
</dbReference>
<reference evidence="7 8" key="1">
    <citation type="journal article" date="2016" name="Int. J. Syst. Evol. Microbiol.">
        <title>Pyruvatibacter mobilis gen. nov., sp. nov., a marine bacterium from the culture broth of Picochlorum sp. 122.</title>
        <authorList>
            <person name="Wang G."/>
            <person name="Tang M."/>
            <person name="Wu H."/>
            <person name="Dai S."/>
            <person name="Li T."/>
            <person name="Chen C."/>
            <person name="He H."/>
            <person name="Fan J."/>
            <person name="Xiang W."/>
            <person name="Li X."/>
        </authorList>
    </citation>
    <scope>NUCLEOTIDE SEQUENCE [LARGE SCALE GENOMIC DNA]</scope>
    <source>
        <strain evidence="7 8">GYP-11</strain>
    </source>
</reference>
<evidence type="ECO:0000256" key="5">
    <source>
        <dbReference type="ARBA" id="ARBA00032976"/>
    </source>
</evidence>
<keyword evidence="4" id="KW-0732">Signal</keyword>
<evidence type="ECO:0000256" key="3">
    <source>
        <dbReference type="ARBA" id="ARBA00020071"/>
    </source>
</evidence>
<comment type="function">
    <text evidence="1">Is involved in generating a small heat-stable compound (Nod), an acylated oligomer of N-acetylglucosamine, that stimulates mitosis in various plant protoplasts.</text>
</comment>
<comment type="similarity">
    <text evidence="2">Belongs to the polysaccharide deacetylase family.</text>
</comment>
<evidence type="ECO:0000256" key="1">
    <source>
        <dbReference type="ARBA" id="ARBA00003236"/>
    </source>
</evidence>
<evidence type="ECO:0000313" key="8">
    <source>
        <dbReference type="Proteomes" id="UP000470384"/>
    </source>
</evidence>
<dbReference type="CDD" id="cd10968">
    <property type="entry name" value="CE4_Mlr8448_like_5s"/>
    <property type="match status" value="1"/>
</dbReference>
<dbReference type="InterPro" id="IPR011330">
    <property type="entry name" value="Glyco_hydro/deAcase_b/a-brl"/>
</dbReference>
<dbReference type="GO" id="GO:0005975">
    <property type="term" value="P:carbohydrate metabolic process"/>
    <property type="evidence" value="ECO:0007669"/>
    <property type="project" value="InterPro"/>
</dbReference>
<dbReference type="OrthoDB" id="9782872at2"/>
<evidence type="ECO:0000256" key="2">
    <source>
        <dbReference type="ARBA" id="ARBA00010973"/>
    </source>
</evidence>
<dbReference type="EMBL" id="WXYQ01000006">
    <property type="protein sequence ID" value="NBG95860.1"/>
    <property type="molecule type" value="Genomic_DNA"/>
</dbReference>
<name>A0A845QCG5_9HYPH</name>
<dbReference type="Proteomes" id="UP000470384">
    <property type="component" value="Unassembled WGS sequence"/>
</dbReference>
<dbReference type="SUPFAM" id="SSF88713">
    <property type="entry name" value="Glycoside hydrolase/deacetylase"/>
    <property type="match status" value="1"/>
</dbReference>
<dbReference type="Gene3D" id="3.20.20.370">
    <property type="entry name" value="Glycoside hydrolase/deacetylase"/>
    <property type="match status" value="1"/>
</dbReference>
<dbReference type="PANTHER" id="PTHR34216">
    <property type="match status" value="1"/>
</dbReference>
<evidence type="ECO:0000313" key="7">
    <source>
        <dbReference type="EMBL" id="NBG95860.1"/>
    </source>
</evidence>
<sequence length="352" mass="39179">MRRVGRDVIKLGLSTMRSTGMHRMLGDSWRGLGAIFMLHRVVEEAAPDTAFAPNRILEVTPDFLDAVIGRVRGLGYEIVSLDDMVSRLRGGGPGPFAAFTFDDGYRDNFELALPIFEKHDAPFAVYVASDLPDGLADLWWMTLEASIRAVDHLEMEIGGEVIHHRAETNKDKRGAWESVYWRLRDLPEDEMRHAVSVLAEQAGIDGRAIANAHAMSWDQVRALHSHPLCTIGAHTASHYALAKLPKERAREDMLAGTARLETELGDKPKHFAYPYGDEGSASQREFDLATSQRFASAVTTRKGLLFAEHGNHLRALPRLSLNGDYQDVDLVEVLLGGAPFALWNRFKRVNVA</sequence>
<keyword evidence="8" id="KW-1185">Reference proteome</keyword>
<protein>
    <recommendedName>
        <fullName evidence="3">Chitooligosaccharide deacetylase</fullName>
    </recommendedName>
    <alternativeName>
        <fullName evidence="5">Nodulation protein B</fullName>
    </alternativeName>
</protein>
<dbReference type="PANTHER" id="PTHR34216:SF7">
    <property type="entry name" value="POLY-BETA-1,6-N-ACETYL-D-GLUCOSAMINE N-DEACETYLASE"/>
    <property type="match status" value="1"/>
</dbReference>
<dbReference type="AlphaFoldDB" id="A0A845QCG5"/>
<evidence type="ECO:0000259" key="6">
    <source>
        <dbReference type="Pfam" id="PF01522"/>
    </source>
</evidence>